<dbReference type="InterPro" id="IPR029058">
    <property type="entry name" value="AB_hydrolase_fold"/>
</dbReference>
<dbReference type="Gene3D" id="3.40.50.1820">
    <property type="entry name" value="alpha/beta hydrolase"/>
    <property type="match status" value="1"/>
</dbReference>
<name>A0ABS1PR42_9ACTN</name>
<dbReference type="SUPFAM" id="SSF53474">
    <property type="entry name" value="alpha/beta-Hydrolases"/>
    <property type="match status" value="1"/>
</dbReference>
<evidence type="ECO:0000313" key="2">
    <source>
        <dbReference type="EMBL" id="MBL1114902.1"/>
    </source>
</evidence>
<accession>A0ABS1PR42</accession>
<dbReference type="GO" id="GO:0016787">
    <property type="term" value="F:hydrolase activity"/>
    <property type="evidence" value="ECO:0007669"/>
    <property type="project" value="UniProtKB-KW"/>
</dbReference>
<dbReference type="InterPro" id="IPR000073">
    <property type="entry name" value="AB_hydrolase_1"/>
</dbReference>
<protein>
    <submittedName>
        <fullName evidence="2">Alpha/beta hydrolase</fullName>
    </submittedName>
</protein>
<evidence type="ECO:0000259" key="1">
    <source>
        <dbReference type="Pfam" id="PF12697"/>
    </source>
</evidence>
<reference evidence="2 3" key="1">
    <citation type="submission" date="2021-01" db="EMBL/GenBank/DDBJ databases">
        <title>WGS of actinomycetes isolated from Thailand.</title>
        <authorList>
            <person name="Thawai C."/>
        </authorList>
    </citation>
    <scope>NUCLEOTIDE SEQUENCE [LARGE SCALE GENOMIC DNA]</scope>
    <source>
        <strain evidence="2 3">CA3R110</strain>
    </source>
</reference>
<evidence type="ECO:0000313" key="3">
    <source>
        <dbReference type="Proteomes" id="UP000621510"/>
    </source>
</evidence>
<dbReference type="EMBL" id="JAERRG010000008">
    <property type="protein sequence ID" value="MBL1114902.1"/>
    <property type="molecule type" value="Genomic_DNA"/>
</dbReference>
<feature type="domain" description="AB hydrolase-1" evidence="1">
    <location>
        <begin position="44"/>
        <end position="270"/>
    </location>
</feature>
<dbReference type="Proteomes" id="UP000621510">
    <property type="component" value="Unassembled WGS sequence"/>
</dbReference>
<comment type="caution">
    <text evidence="2">The sequence shown here is derived from an EMBL/GenBank/DDBJ whole genome shotgun (WGS) entry which is preliminary data.</text>
</comment>
<dbReference type="PANTHER" id="PTHR43689">
    <property type="entry name" value="HYDROLASE"/>
    <property type="match status" value="1"/>
</dbReference>
<sequence>MAHGEPGAVMAHGETGATGIRDLARQPLLLRHRPARDATRLRALFLHGLASSGAVWDGLAPLLPPDLETWTAELPWRADHVQPWSRRPERTDWIVTALERLPDPPDVVVAHSFSANQLLDLLSREAEAGNDVRERYGIRGVVLVSPFYRRSPDDFAWDSVSGMQRDFLHIMEEGLRTHSSRRTTPEVRRHMAERVCERVGPYGWVRFFEHYLRTPWLRPELITVPGLVVTGQDDFAAAESALLAADLPGAELHAVPGCGHYPMSEHAESFSALVGAFLRRLSDRAAPHLTEK</sequence>
<dbReference type="Pfam" id="PF12697">
    <property type="entry name" value="Abhydrolase_6"/>
    <property type="match status" value="1"/>
</dbReference>
<keyword evidence="2" id="KW-0378">Hydrolase</keyword>
<keyword evidence="3" id="KW-1185">Reference proteome</keyword>
<proteinExistence type="predicted"/>
<dbReference type="RefSeq" id="WP_201852719.1">
    <property type="nucleotide sequence ID" value="NZ_JAERRG010000008.1"/>
</dbReference>
<organism evidence="2 3">
    <name type="scientific">Streptomyces endocoffeicus</name>
    <dbReference type="NCBI Taxonomy" id="2898945"/>
    <lineage>
        <taxon>Bacteria</taxon>
        <taxon>Bacillati</taxon>
        <taxon>Actinomycetota</taxon>
        <taxon>Actinomycetes</taxon>
        <taxon>Kitasatosporales</taxon>
        <taxon>Streptomycetaceae</taxon>
        <taxon>Streptomyces</taxon>
    </lineage>
</organism>
<dbReference type="PANTHER" id="PTHR43689:SF8">
    <property type="entry name" value="ALPHA_BETA-HYDROLASES SUPERFAMILY PROTEIN"/>
    <property type="match status" value="1"/>
</dbReference>
<gene>
    <name evidence="2" type="ORF">JK364_21250</name>
</gene>